<comment type="cofactor">
    <cofactor evidence="13">
        <name>Mg(2+)</name>
        <dbReference type="ChEBI" id="CHEBI:18420"/>
    </cofactor>
</comment>
<dbReference type="InterPro" id="IPR011604">
    <property type="entry name" value="PDDEXK-like_dom_sf"/>
</dbReference>
<dbReference type="InterPro" id="IPR014017">
    <property type="entry name" value="DNA_helicase_UvrD-like_C"/>
</dbReference>
<dbReference type="PROSITE" id="PS51198">
    <property type="entry name" value="UVRD_HELICASE_ATP_BIND"/>
    <property type="match status" value="1"/>
</dbReference>
<dbReference type="FunFam" id="3.40.50.300:FF:001236">
    <property type="entry name" value="ATP-dependent helicase/nuclease subunit A"/>
    <property type="match status" value="1"/>
</dbReference>
<dbReference type="STRING" id="1348624.GCA_001591545_02052"/>
<keyword evidence="5 13" id="KW-0347">Helicase</keyword>
<dbReference type="GO" id="GO:0043138">
    <property type="term" value="F:3'-5' DNA helicase activity"/>
    <property type="evidence" value="ECO:0007669"/>
    <property type="project" value="UniProtKB-UniRule"/>
</dbReference>
<evidence type="ECO:0000256" key="4">
    <source>
        <dbReference type="ARBA" id="ARBA00022801"/>
    </source>
</evidence>
<comment type="similarity">
    <text evidence="13">Belongs to the helicase family. AddA subfamily.</text>
</comment>
<dbReference type="RefSeq" id="WP_066140597.1">
    <property type="nucleotide sequence ID" value="NZ_CBCSGM010000001.1"/>
</dbReference>
<dbReference type="HAMAP" id="MF_01451">
    <property type="entry name" value="AddA"/>
    <property type="match status" value="1"/>
</dbReference>
<feature type="binding site" evidence="14">
    <location>
        <begin position="33"/>
        <end position="40"/>
    </location>
    <ligand>
        <name>ATP</name>
        <dbReference type="ChEBI" id="CHEBI:30616"/>
    </ligand>
</feature>
<feature type="domain" description="UvrD-like helicase C-terminal" evidence="16">
    <location>
        <begin position="527"/>
        <end position="818"/>
    </location>
</feature>
<evidence type="ECO:0000313" key="17">
    <source>
        <dbReference type="EMBL" id="SQI60914.1"/>
    </source>
</evidence>
<keyword evidence="3 13" id="KW-0227">DNA damage</keyword>
<evidence type="ECO:0000313" key="18">
    <source>
        <dbReference type="Proteomes" id="UP000249134"/>
    </source>
</evidence>
<dbReference type="SUPFAM" id="SSF52980">
    <property type="entry name" value="Restriction endonuclease-like"/>
    <property type="match status" value="1"/>
</dbReference>
<dbReference type="GO" id="GO:0005829">
    <property type="term" value="C:cytosol"/>
    <property type="evidence" value="ECO:0007669"/>
    <property type="project" value="TreeGrafter"/>
</dbReference>
<feature type="domain" description="UvrD-like helicase ATP-binding" evidence="15">
    <location>
        <begin position="12"/>
        <end position="488"/>
    </location>
</feature>
<keyword evidence="8 13" id="KW-0238">DNA-binding</keyword>
<dbReference type="GO" id="GO:0003690">
    <property type="term" value="F:double-stranded DNA binding"/>
    <property type="evidence" value="ECO:0007669"/>
    <property type="project" value="UniProtKB-UniRule"/>
</dbReference>
<name>A0A2X4ZKC7_LEDLE</name>
<keyword evidence="2 13" id="KW-0547">Nucleotide-binding</keyword>
<gene>
    <name evidence="13 17" type="primary">addA</name>
    <name evidence="17" type="ORF">NCTC4824_03004</name>
</gene>
<evidence type="ECO:0000256" key="9">
    <source>
        <dbReference type="ARBA" id="ARBA00023204"/>
    </source>
</evidence>
<evidence type="ECO:0000256" key="1">
    <source>
        <dbReference type="ARBA" id="ARBA00022722"/>
    </source>
</evidence>
<dbReference type="InterPro" id="IPR038726">
    <property type="entry name" value="PDDEXK_AddAB-type"/>
</dbReference>
<dbReference type="InterPro" id="IPR027417">
    <property type="entry name" value="P-loop_NTPase"/>
</dbReference>
<reference evidence="17 18" key="1">
    <citation type="submission" date="2018-06" db="EMBL/GenBank/DDBJ databases">
        <authorList>
            <consortium name="Pathogen Informatics"/>
            <person name="Doyle S."/>
        </authorList>
    </citation>
    <scope>NUCLEOTIDE SEQUENCE [LARGE SCALE GENOMIC DNA]</scope>
    <source>
        <strain evidence="17 18">NCTC4824</strain>
    </source>
</reference>
<dbReference type="EMBL" id="LS483476">
    <property type="protein sequence ID" value="SQI60914.1"/>
    <property type="molecule type" value="Genomic_DNA"/>
</dbReference>
<keyword evidence="6 13" id="KW-0269">Exonuclease</keyword>
<dbReference type="InterPro" id="IPR000212">
    <property type="entry name" value="DNA_helicase_UvrD/REP"/>
</dbReference>
<keyword evidence="7 13" id="KW-0067">ATP-binding</keyword>
<dbReference type="Proteomes" id="UP000249134">
    <property type="component" value="Chromosome 1"/>
</dbReference>
<evidence type="ECO:0000256" key="12">
    <source>
        <dbReference type="ARBA" id="ARBA00048988"/>
    </source>
</evidence>
<dbReference type="EC" id="5.6.2.4" evidence="13"/>
<proteinExistence type="inferred from homology"/>
<dbReference type="KEGG" id="blen:NCTC4824_03004"/>
<accession>A0A2X4ZKC7</accession>
<protein>
    <recommendedName>
        <fullName evidence="13">ATP-dependent helicase/nuclease subunit A</fullName>
        <ecNumber evidence="13">3.1.-.-</ecNumber>
        <ecNumber evidence="13">5.6.2.4</ecNumber>
    </recommendedName>
    <alternativeName>
        <fullName evidence="13">ATP-dependent helicase/nuclease AddA</fullName>
    </alternativeName>
    <alternativeName>
        <fullName evidence="13">DNA 3'-5' helicase AddA</fullName>
    </alternativeName>
</protein>
<dbReference type="PANTHER" id="PTHR11070">
    <property type="entry name" value="UVRD / RECB / PCRA DNA HELICASE FAMILY MEMBER"/>
    <property type="match status" value="1"/>
</dbReference>
<dbReference type="InterPro" id="IPR011335">
    <property type="entry name" value="Restrct_endonuc-II-like"/>
</dbReference>
<dbReference type="GO" id="GO:0005524">
    <property type="term" value="F:ATP binding"/>
    <property type="evidence" value="ECO:0007669"/>
    <property type="project" value="UniProtKB-UniRule"/>
</dbReference>
<evidence type="ECO:0000256" key="3">
    <source>
        <dbReference type="ARBA" id="ARBA00022763"/>
    </source>
</evidence>
<dbReference type="Gene3D" id="1.10.274.50">
    <property type="match status" value="1"/>
</dbReference>
<dbReference type="EC" id="3.1.-.-" evidence="13"/>
<dbReference type="PANTHER" id="PTHR11070:SF48">
    <property type="entry name" value="ATP-DEPENDENT HELICASE_NUCLEASE SUBUNIT A"/>
    <property type="match status" value="1"/>
</dbReference>
<evidence type="ECO:0000256" key="11">
    <source>
        <dbReference type="ARBA" id="ARBA00034617"/>
    </source>
</evidence>
<dbReference type="Pfam" id="PF12705">
    <property type="entry name" value="PDDEXK_1"/>
    <property type="match status" value="1"/>
</dbReference>
<dbReference type="GO" id="GO:0033202">
    <property type="term" value="C:DNA helicase complex"/>
    <property type="evidence" value="ECO:0007669"/>
    <property type="project" value="TreeGrafter"/>
</dbReference>
<dbReference type="Pfam" id="PF13361">
    <property type="entry name" value="UvrD_C"/>
    <property type="match status" value="1"/>
</dbReference>
<evidence type="ECO:0000256" key="14">
    <source>
        <dbReference type="PROSITE-ProRule" id="PRU00560"/>
    </source>
</evidence>
<dbReference type="Pfam" id="PF00580">
    <property type="entry name" value="UvrD-helicase"/>
    <property type="match status" value="1"/>
</dbReference>
<sequence>MKTAIPNKPDHVSWTDDQWKAIIAKDQDILVAAAAGSGKTAVLVERIIKKILSEEDPMDVDQLLVVTFTNASAAEMRHRIGEALQKAIDVEPNSTHLRRQLSLLNSASISTLHSYCLEVVRKHYYMVSIDPGFRIADQTEADLLRDEVLDHLFEEEYGKENNEAFFHLVDTFTNDRNDEALQGLILKLYDFSRSHPDPNLWLEQLVDMYDVTETTDLESLPFIGALMFDVNLQLSGAKKLLEEALAIAKQPAGPAPRAENYIEDLQVIESMEKAAGKGWDELYKVMNSGWSFGRAKTCRGEEYDKELIKEADEYRKAAKSMLEKLSKELFSRSSRSFLKDMQEMKPIFSSLIDIVKLFANNFALKKSEKGLVDFSDLEHLCLEILTDEHSNQQELIPSEIALNYRNQFKEVLVDEYQDTNMVQETILRLVSKDGEYDGNLFMVGDVKQSIYRFRLAEPNLFLSKYLRFSSSGEETGLRIDLSRNFRSRSEVLNAVNYIFKQIMGTTVGEIEYNQDAELMKGSGYPDTEQFPVEVAIIDQCDESSDVQGGTEEEANSGFDRAELEQSKLEARFMAKKIRDMINQQKPILDIKTGTERPIRYQDIVILVRSMTWTPDIMEEFKHAGIPVYANLSTGYFEATEIAIMMSLLKMIDNPDQDIPLAAVLRSPIVGLTEEELAHIRLQSHKGGFYKAVKSFIGSTEAPKYESARERVSILFTHLREWRNKARSGALSELIWQLYRDTGFYEFVGGLPGGKQRQANLRALYDRAQQYEETSFRGLFRFLRFIERMRERGNDLGSARALGEQEDVVKIMTIHSSKGLEFPVVFVAGIARKFNMMDINSSYLFDKDFGFASKYINAQKRISYPSLPQLALKRKKKMELLAEEMRVLYVAMTRAKEKLILVASVKNVEKEKKKWAKAAKQTNWLLTDYDRAKAGSYLDWLGMSLARHQDAEEMIGGMLMPSPSTIAEHPAHWNIQIYPRSAFENETTQAEYVDDGWLAAVKSGQPLSHESIYKEVVYSRLGWTYSHPLATQRLSKQSVSELKRIAETRDDTSGIQLIKQSGQPLFDRPKFMRENRALSPAERGTAMHTVMQHIPLNEKPTIIGVEQLLEELTRKEIMTAEQAESVSSEQIVGFFLNELGQKMLAAKNVSREVPFTLGVPAREVYSDWDGLNENVLVQGIIDCVIEDKDGITLVDFKTDVIQGKYPQGFSQAKDILAARYHIQLGFYKRAIEEIWQKPVVHMYLYFFDGGEYLEI</sequence>
<dbReference type="NCBIfam" id="TIGR02785">
    <property type="entry name" value="addA_Gpos"/>
    <property type="match status" value="1"/>
</dbReference>
<dbReference type="Gene3D" id="3.90.320.10">
    <property type="match status" value="1"/>
</dbReference>
<organism evidence="17 18">
    <name type="scientific">Lederbergia lenta</name>
    <name type="common">Bacillus lentus</name>
    <dbReference type="NCBI Taxonomy" id="1467"/>
    <lineage>
        <taxon>Bacteria</taxon>
        <taxon>Bacillati</taxon>
        <taxon>Bacillota</taxon>
        <taxon>Bacilli</taxon>
        <taxon>Bacillales</taxon>
        <taxon>Bacillaceae</taxon>
        <taxon>Lederbergia</taxon>
    </lineage>
</organism>
<comment type="subunit">
    <text evidence="13">Heterodimer of AddA and AddB/RexB.</text>
</comment>
<evidence type="ECO:0000256" key="13">
    <source>
        <dbReference type="HAMAP-Rule" id="MF_01451"/>
    </source>
</evidence>
<dbReference type="Gene3D" id="3.40.50.300">
    <property type="entry name" value="P-loop containing nucleotide triphosphate hydrolases"/>
    <property type="match status" value="4"/>
</dbReference>
<evidence type="ECO:0000256" key="5">
    <source>
        <dbReference type="ARBA" id="ARBA00022806"/>
    </source>
</evidence>
<evidence type="ECO:0000256" key="7">
    <source>
        <dbReference type="ARBA" id="ARBA00022840"/>
    </source>
</evidence>
<dbReference type="PROSITE" id="PS51217">
    <property type="entry name" value="UVRD_HELICASE_CTER"/>
    <property type="match status" value="1"/>
</dbReference>
<dbReference type="InterPro" id="IPR014016">
    <property type="entry name" value="UvrD-like_ATP-bd"/>
</dbReference>
<comment type="catalytic activity">
    <reaction evidence="11 13">
        <text>Couples ATP hydrolysis with the unwinding of duplex DNA by translocating in the 3'-5' direction.</text>
        <dbReference type="EC" id="5.6.2.4"/>
    </reaction>
</comment>
<dbReference type="SUPFAM" id="SSF52540">
    <property type="entry name" value="P-loop containing nucleoside triphosphate hydrolases"/>
    <property type="match status" value="1"/>
</dbReference>
<dbReference type="GO" id="GO:0000724">
    <property type="term" value="P:double-strand break repair via homologous recombination"/>
    <property type="evidence" value="ECO:0007669"/>
    <property type="project" value="UniProtKB-UniRule"/>
</dbReference>
<evidence type="ECO:0000259" key="16">
    <source>
        <dbReference type="PROSITE" id="PS51217"/>
    </source>
</evidence>
<dbReference type="FunFam" id="3.40.50.300:FF:001196">
    <property type="entry name" value="ATP-dependent helicase/nuclease subunit A"/>
    <property type="match status" value="1"/>
</dbReference>
<dbReference type="AlphaFoldDB" id="A0A2X4ZKC7"/>
<dbReference type="GO" id="GO:0008408">
    <property type="term" value="F:3'-5' exonuclease activity"/>
    <property type="evidence" value="ECO:0007669"/>
    <property type="project" value="UniProtKB-UniRule"/>
</dbReference>
<keyword evidence="1 13" id="KW-0540">Nuclease</keyword>
<dbReference type="GO" id="GO:0016887">
    <property type="term" value="F:ATP hydrolysis activity"/>
    <property type="evidence" value="ECO:0007669"/>
    <property type="project" value="RHEA"/>
</dbReference>
<dbReference type="InterPro" id="IPR014152">
    <property type="entry name" value="AddA"/>
</dbReference>
<evidence type="ECO:0000259" key="15">
    <source>
        <dbReference type="PROSITE" id="PS51198"/>
    </source>
</evidence>
<keyword evidence="18" id="KW-1185">Reference proteome</keyword>
<keyword evidence="9 13" id="KW-0234">DNA repair</keyword>
<keyword evidence="10 13" id="KW-0413">Isomerase</keyword>
<evidence type="ECO:0000256" key="2">
    <source>
        <dbReference type="ARBA" id="ARBA00022741"/>
    </source>
</evidence>
<evidence type="ECO:0000256" key="6">
    <source>
        <dbReference type="ARBA" id="ARBA00022839"/>
    </source>
</evidence>
<comment type="function">
    <text evidence="13">The heterodimer acts as both an ATP-dependent DNA helicase and an ATP-dependent, dual-direction single-stranded exonuclease. Recognizes the chi site generating a DNA molecule suitable for the initiation of homologous recombination. The AddA nuclease domain is required for chi fragment generation; this subunit has the helicase and 3' -&gt; 5' nuclease activities.</text>
</comment>
<comment type="catalytic activity">
    <reaction evidence="12 13">
        <text>ATP + H2O = ADP + phosphate + H(+)</text>
        <dbReference type="Rhea" id="RHEA:13065"/>
        <dbReference type="ChEBI" id="CHEBI:15377"/>
        <dbReference type="ChEBI" id="CHEBI:15378"/>
        <dbReference type="ChEBI" id="CHEBI:30616"/>
        <dbReference type="ChEBI" id="CHEBI:43474"/>
        <dbReference type="ChEBI" id="CHEBI:456216"/>
        <dbReference type="EC" id="5.6.2.4"/>
    </reaction>
</comment>
<dbReference type="CDD" id="cd17932">
    <property type="entry name" value="DEXQc_UvrD"/>
    <property type="match status" value="1"/>
</dbReference>
<evidence type="ECO:0000256" key="8">
    <source>
        <dbReference type="ARBA" id="ARBA00023125"/>
    </source>
</evidence>
<keyword evidence="4 13" id="KW-0378">Hydrolase</keyword>
<evidence type="ECO:0000256" key="10">
    <source>
        <dbReference type="ARBA" id="ARBA00023235"/>
    </source>
</evidence>